<sequence length="177" mass="18665">MGHFLTSSTSSALALLAEYVARDGAPPLERVRAIRRLVHELEADPATLAGVRDALAQGAGWDEIADAAGLKPAAARWRWSGTDDEIAVRLAAGRKRSARPSAVPTDLPGLSVAQAAATLGVTVQAVYLQVSRGKLASRTVELPDGRSYKRVFLDGVPTDASTESPTRPHTEDGAQDD</sequence>
<accession>A0A4R9B3T9</accession>
<feature type="compositionally biased region" description="Basic and acidic residues" evidence="1">
    <location>
        <begin position="166"/>
        <end position="177"/>
    </location>
</feature>
<evidence type="ECO:0000313" key="2">
    <source>
        <dbReference type="EMBL" id="TFD74830.1"/>
    </source>
</evidence>
<dbReference type="RefSeq" id="WP_134524467.1">
    <property type="nucleotide sequence ID" value="NZ_SOHH01000087.1"/>
</dbReference>
<gene>
    <name evidence="2" type="ORF">E3T48_13050</name>
</gene>
<dbReference type="OrthoDB" id="5123488at2"/>
<reference evidence="2 3" key="1">
    <citation type="submission" date="2019-03" db="EMBL/GenBank/DDBJ databases">
        <title>Genomics of glacier-inhabiting Cryobacterium strains.</title>
        <authorList>
            <person name="Liu Q."/>
            <person name="Xin Y.-H."/>
        </authorList>
    </citation>
    <scope>NUCLEOTIDE SEQUENCE [LARGE SCALE GENOMIC DNA]</scope>
    <source>
        <strain evidence="2 3">Hh4</strain>
    </source>
</reference>
<name>A0A4R9B3T9_9MICO</name>
<keyword evidence="3" id="KW-1185">Reference proteome</keyword>
<dbReference type="EMBL" id="SOHH01000087">
    <property type="protein sequence ID" value="TFD74830.1"/>
    <property type="molecule type" value="Genomic_DNA"/>
</dbReference>
<feature type="region of interest" description="Disordered" evidence="1">
    <location>
        <begin position="153"/>
        <end position="177"/>
    </location>
</feature>
<protein>
    <submittedName>
        <fullName evidence="2">Uncharacterized protein</fullName>
    </submittedName>
</protein>
<proteinExistence type="predicted"/>
<comment type="caution">
    <text evidence="2">The sequence shown here is derived from an EMBL/GenBank/DDBJ whole genome shotgun (WGS) entry which is preliminary data.</text>
</comment>
<evidence type="ECO:0000313" key="3">
    <source>
        <dbReference type="Proteomes" id="UP000298313"/>
    </source>
</evidence>
<dbReference type="AlphaFoldDB" id="A0A4R9B3T9"/>
<organism evidence="2 3">
    <name type="scientific">Cryobacterium fucosi</name>
    <dbReference type="NCBI Taxonomy" id="1259157"/>
    <lineage>
        <taxon>Bacteria</taxon>
        <taxon>Bacillati</taxon>
        <taxon>Actinomycetota</taxon>
        <taxon>Actinomycetes</taxon>
        <taxon>Micrococcales</taxon>
        <taxon>Microbacteriaceae</taxon>
        <taxon>Cryobacterium</taxon>
    </lineage>
</organism>
<evidence type="ECO:0000256" key="1">
    <source>
        <dbReference type="SAM" id="MobiDB-lite"/>
    </source>
</evidence>
<dbReference type="Proteomes" id="UP000298313">
    <property type="component" value="Unassembled WGS sequence"/>
</dbReference>